<feature type="region of interest" description="Disordered" evidence="4">
    <location>
        <begin position="151"/>
        <end position="170"/>
    </location>
</feature>
<feature type="chain" id="PRO_5020476330" description="Fibrous sheath-interacting protein 1" evidence="5">
    <location>
        <begin position="18"/>
        <end position="532"/>
    </location>
</feature>
<keyword evidence="3" id="KW-0175">Coiled coil</keyword>
<reference evidence="7" key="1">
    <citation type="journal article" date="2018" name="Nat. Microbiol.">
        <title>Leveraging single-cell genomics to expand the fungal tree of life.</title>
        <authorList>
            <person name="Ahrendt S.R."/>
            <person name="Quandt C.A."/>
            <person name="Ciobanu D."/>
            <person name="Clum A."/>
            <person name="Salamov A."/>
            <person name="Andreopoulos B."/>
            <person name="Cheng J.F."/>
            <person name="Woyke T."/>
            <person name="Pelin A."/>
            <person name="Henrissat B."/>
            <person name="Reynolds N.K."/>
            <person name="Benny G.L."/>
            <person name="Smith M.E."/>
            <person name="James T.Y."/>
            <person name="Grigoriev I.V."/>
        </authorList>
    </citation>
    <scope>NUCLEOTIDE SEQUENCE [LARGE SCALE GENOMIC DNA]</scope>
</reference>
<dbReference type="InterPro" id="IPR026246">
    <property type="entry name" value="Fsip1"/>
</dbReference>
<evidence type="ECO:0000256" key="5">
    <source>
        <dbReference type="SAM" id="SignalP"/>
    </source>
</evidence>
<dbReference type="AlphaFoldDB" id="A0A4P9WFN6"/>
<protein>
    <recommendedName>
        <fullName evidence="2">Fibrous sheath-interacting protein 1</fullName>
    </recommendedName>
</protein>
<name>A0A4P9WFN6_9FUNG</name>
<keyword evidence="5" id="KW-0732">Signal</keyword>
<evidence type="ECO:0000313" key="7">
    <source>
        <dbReference type="Proteomes" id="UP000269721"/>
    </source>
</evidence>
<dbReference type="PANTHER" id="PTHR22012">
    <property type="entry name" value="FIBROUS SHEATH INTERACTING PROTEIN 1"/>
    <property type="match status" value="1"/>
</dbReference>
<evidence type="ECO:0000256" key="2">
    <source>
        <dbReference type="ARBA" id="ARBA00019480"/>
    </source>
</evidence>
<comment type="similarity">
    <text evidence="1">Belongs to the FSIP1 family.</text>
</comment>
<evidence type="ECO:0000256" key="4">
    <source>
        <dbReference type="SAM" id="MobiDB-lite"/>
    </source>
</evidence>
<evidence type="ECO:0000256" key="3">
    <source>
        <dbReference type="ARBA" id="ARBA00023054"/>
    </source>
</evidence>
<organism evidence="6 7">
    <name type="scientific">Blyttiomyces helicus</name>
    <dbReference type="NCBI Taxonomy" id="388810"/>
    <lineage>
        <taxon>Eukaryota</taxon>
        <taxon>Fungi</taxon>
        <taxon>Fungi incertae sedis</taxon>
        <taxon>Chytridiomycota</taxon>
        <taxon>Chytridiomycota incertae sedis</taxon>
        <taxon>Chytridiomycetes</taxon>
        <taxon>Chytridiomycetes incertae sedis</taxon>
        <taxon>Blyttiomyces</taxon>
    </lineage>
</organism>
<feature type="region of interest" description="Disordered" evidence="4">
    <location>
        <begin position="200"/>
        <end position="238"/>
    </location>
</feature>
<sequence>MTAYLTVLRAYSAACLCALTCLPLVPLPESPAQMARDRPPADARPARDRVSLRSGGGLTPLPDEDIPTIFLAPELPSAARTPTHLAVDDADHPMDGDLRENAETERLIEDIMRRHERWESTRNEVHTYLSKFKDPVENADQDAISEEIGGAAARSVEKETAESDVPPEDPTMIKIQQGFERIRELDALIKQKNTLARTLTQSRLTRERTDAPSSSTEDAFPSRARTATADSFSDGWADDASDRAELRSVHSLDTRTFLTEPKMASRVRIGIQALAAGGGSEASKGEDAQHSGKHLHYIDTVSDSLNSTSRPPWCEINTNYILLPQLGPEARYYAAMTEEEKDRVERILSVDDLDERSDTPSDVSESVPGTPFRPFTSMSMTGFVPDGEEYGRLVEIDRQLQLIIPEPEWETKSIVWSAPGTSGGSVSGFGSGMLTPMTPGLWSRHSDRMSVISVRDVEAVMHDTELLKSDRTITDDLALLKAIDERLETLKDEDVRPLSREDLDHLLQECRMYSADCDVRRMGWEHSSEAVM</sequence>
<feature type="signal peptide" evidence="5">
    <location>
        <begin position="1"/>
        <end position="17"/>
    </location>
</feature>
<dbReference type="EMBL" id="KZ995002">
    <property type="protein sequence ID" value="RKO91579.1"/>
    <property type="molecule type" value="Genomic_DNA"/>
</dbReference>
<keyword evidence="7" id="KW-1185">Reference proteome</keyword>
<dbReference type="Proteomes" id="UP000269721">
    <property type="component" value="Unassembled WGS sequence"/>
</dbReference>
<dbReference type="PANTHER" id="PTHR22012:SF2">
    <property type="entry name" value="FIBROUS SHEATH-INTERACTING PROTEIN 1"/>
    <property type="match status" value="1"/>
</dbReference>
<dbReference type="OrthoDB" id="9946895at2759"/>
<proteinExistence type="inferred from homology"/>
<feature type="region of interest" description="Disordered" evidence="4">
    <location>
        <begin position="30"/>
        <end position="65"/>
    </location>
</feature>
<gene>
    <name evidence="6" type="ORF">BDK51DRAFT_47543</name>
</gene>
<evidence type="ECO:0000313" key="6">
    <source>
        <dbReference type="EMBL" id="RKO91579.1"/>
    </source>
</evidence>
<accession>A0A4P9WFN6</accession>
<feature type="region of interest" description="Disordered" evidence="4">
    <location>
        <begin position="351"/>
        <end position="374"/>
    </location>
</feature>
<evidence type="ECO:0000256" key="1">
    <source>
        <dbReference type="ARBA" id="ARBA00010495"/>
    </source>
</evidence>
<feature type="compositionally biased region" description="Basic and acidic residues" evidence="4">
    <location>
        <begin position="35"/>
        <end position="51"/>
    </location>
</feature>